<evidence type="ECO:0000256" key="8">
    <source>
        <dbReference type="ARBA" id="ARBA00048679"/>
    </source>
</evidence>
<proteinExistence type="predicted"/>
<dbReference type="AlphaFoldDB" id="A0A3A3Z2E8"/>
<keyword evidence="10" id="KW-1133">Transmembrane helix</keyword>
<evidence type="ECO:0000256" key="2">
    <source>
        <dbReference type="ARBA" id="ARBA00022527"/>
    </source>
</evidence>
<dbReference type="EC" id="2.7.11.1" evidence="1"/>
<keyword evidence="3" id="KW-0808">Transferase</keyword>
<feature type="region of interest" description="Disordered" evidence="9">
    <location>
        <begin position="285"/>
        <end position="315"/>
    </location>
</feature>
<dbReference type="OrthoDB" id="9762169at2"/>
<feature type="domain" description="PASTA" evidence="12">
    <location>
        <begin position="479"/>
        <end position="544"/>
    </location>
</feature>
<feature type="domain" description="Protein kinase" evidence="11">
    <location>
        <begin position="18"/>
        <end position="279"/>
    </location>
</feature>
<evidence type="ECO:0000313" key="13">
    <source>
        <dbReference type="EMBL" id="RJK96859.1"/>
    </source>
</evidence>
<dbReference type="NCBIfam" id="NF033483">
    <property type="entry name" value="PknB_PASTA_kin"/>
    <property type="match status" value="1"/>
</dbReference>
<feature type="domain" description="PASTA" evidence="12">
    <location>
        <begin position="412"/>
        <end position="478"/>
    </location>
</feature>
<evidence type="ECO:0000256" key="6">
    <source>
        <dbReference type="ARBA" id="ARBA00022840"/>
    </source>
</evidence>
<feature type="domain" description="PASTA" evidence="12">
    <location>
        <begin position="545"/>
        <end position="605"/>
    </location>
</feature>
<dbReference type="Pfam" id="PF03793">
    <property type="entry name" value="PASTA"/>
    <property type="match status" value="4"/>
</dbReference>
<evidence type="ECO:0000259" key="11">
    <source>
        <dbReference type="PROSITE" id="PS50011"/>
    </source>
</evidence>
<keyword evidence="6" id="KW-0067">ATP-binding</keyword>
<dbReference type="CDD" id="cd06577">
    <property type="entry name" value="PASTA_pknB"/>
    <property type="match status" value="4"/>
</dbReference>
<feature type="transmembrane region" description="Helical" evidence="10">
    <location>
        <begin position="322"/>
        <end position="341"/>
    </location>
</feature>
<evidence type="ECO:0000256" key="10">
    <source>
        <dbReference type="SAM" id="Phobius"/>
    </source>
</evidence>
<dbReference type="Gene3D" id="3.30.200.20">
    <property type="entry name" value="Phosphorylase Kinase, domain 1"/>
    <property type="match status" value="1"/>
</dbReference>
<dbReference type="GO" id="GO:0005524">
    <property type="term" value="F:ATP binding"/>
    <property type="evidence" value="ECO:0007669"/>
    <property type="project" value="UniProtKB-KW"/>
</dbReference>
<evidence type="ECO:0000259" key="12">
    <source>
        <dbReference type="PROSITE" id="PS51178"/>
    </source>
</evidence>
<dbReference type="Proteomes" id="UP000265614">
    <property type="component" value="Unassembled WGS sequence"/>
</dbReference>
<dbReference type="RefSeq" id="WP_119949575.1">
    <property type="nucleotide sequence ID" value="NZ_QZEZ01000002.1"/>
</dbReference>
<organism evidence="13 14">
    <name type="scientific">Vallicoccus soli</name>
    <dbReference type="NCBI Taxonomy" id="2339232"/>
    <lineage>
        <taxon>Bacteria</taxon>
        <taxon>Bacillati</taxon>
        <taxon>Actinomycetota</taxon>
        <taxon>Actinomycetes</taxon>
        <taxon>Motilibacterales</taxon>
        <taxon>Vallicoccaceae</taxon>
        <taxon>Vallicoccus</taxon>
    </lineage>
</organism>
<evidence type="ECO:0000256" key="4">
    <source>
        <dbReference type="ARBA" id="ARBA00022741"/>
    </source>
</evidence>
<keyword evidence="5 13" id="KW-0418">Kinase</keyword>
<dbReference type="Gene3D" id="3.30.10.20">
    <property type="match status" value="4"/>
</dbReference>
<dbReference type="SMART" id="SM00740">
    <property type="entry name" value="PASTA"/>
    <property type="match status" value="4"/>
</dbReference>
<keyword evidence="10" id="KW-0812">Transmembrane</keyword>
<dbReference type="InterPro" id="IPR011009">
    <property type="entry name" value="Kinase-like_dom_sf"/>
</dbReference>
<dbReference type="PROSITE" id="PS50011">
    <property type="entry name" value="PROTEIN_KINASE_DOM"/>
    <property type="match status" value="1"/>
</dbReference>
<dbReference type="CDD" id="cd14014">
    <property type="entry name" value="STKc_PknB_like"/>
    <property type="match status" value="1"/>
</dbReference>
<dbReference type="SMART" id="SM00220">
    <property type="entry name" value="S_TKc"/>
    <property type="match status" value="1"/>
</dbReference>
<comment type="catalytic activity">
    <reaction evidence="8">
        <text>L-seryl-[protein] + ATP = O-phospho-L-seryl-[protein] + ADP + H(+)</text>
        <dbReference type="Rhea" id="RHEA:17989"/>
        <dbReference type="Rhea" id="RHEA-COMP:9863"/>
        <dbReference type="Rhea" id="RHEA-COMP:11604"/>
        <dbReference type="ChEBI" id="CHEBI:15378"/>
        <dbReference type="ChEBI" id="CHEBI:29999"/>
        <dbReference type="ChEBI" id="CHEBI:30616"/>
        <dbReference type="ChEBI" id="CHEBI:83421"/>
        <dbReference type="ChEBI" id="CHEBI:456216"/>
        <dbReference type="EC" id="2.7.11.1"/>
    </reaction>
</comment>
<dbReference type="PROSITE" id="PS51178">
    <property type="entry name" value="PASTA"/>
    <property type="match status" value="4"/>
</dbReference>
<feature type="domain" description="PASTA" evidence="12">
    <location>
        <begin position="345"/>
        <end position="411"/>
    </location>
</feature>
<evidence type="ECO:0000256" key="9">
    <source>
        <dbReference type="SAM" id="MobiDB-lite"/>
    </source>
</evidence>
<name>A0A3A3Z2E8_9ACTN</name>
<dbReference type="InterPro" id="IPR005543">
    <property type="entry name" value="PASTA_dom"/>
</dbReference>
<dbReference type="GO" id="GO:0045717">
    <property type="term" value="P:negative regulation of fatty acid biosynthetic process"/>
    <property type="evidence" value="ECO:0007669"/>
    <property type="project" value="UniProtKB-ARBA"/>
</dbReference>
<dbReference type="SUPFAM" id="SSF56112">
    <property type="entry name" value="Protein kinase-like (PK-like)"/>
    <property type="match status" value="1"/>
</dbReference>
<evidence type="ECO:0000256" key="3">
    <source>
        <dbReference type="ARBA" id="ARBA00022679"/>
    </source>
</evidence>
<reference evidence="13 14" key="1">
    <citation type="submission" date="2018-09" db="EMBL/GenBank/DDBJ databases">
        <title>YIM 75000 draft genome.</title>
        <authorList>
            <person name="Tang S."/>
            <person name="Feng Y."/>
        </authorList>
    </citation>
    <scope>NUCLEOTIDE SEQUENCE [LARGE SCALE GENOMIC DNA]</scope>
    <source>
        <strain evidence="13 14">YIM 75000</strain>
    </source>
</reference>
<comment type="caution">
    <text evidence="13">The sequence shown here is derived from an EMBL/GenBank/DDBJ whole genome shotgun (WGS) entry which is preliminary data.</text>
</comment>
<dbReference type="Pfam" id="PF00069">
    <property type="entry name" value="Pkinase"/>
    <property type="match status" value="1"/>
</dbReference>
<dbReference type="EMBL" id="QZEZ01000002">
    <property type="protein sequence ID" value="RJK96859.1"/>
    <property type="molecule type" value="Genomic_DNA"/>
</dbReference>
<accession>A0A3A3Z2E8</accession>
<dbReference type="PANTHER" id="PTHR43289:SF34">
    <property type="entry name" value="SERINE_THREONINE-PROTEIN KINASE YBDM-RELATED"/>
    <property type="match status" value="1"/>
</dbReference>
<dbReference type="GO" id="GO:0004674">
    <property type="term" value="F:protein serine/threonine kinase activity"/>
    <property type="evidence" value="ECO:0007669"/>
    <property type="project" value="UniProtKB-KW"/>
</dbReference>
<keyword evidence="2" id="KW-0723">Serine/threonine-protein kinase</keyword>
<evidence type="ECO:0000256" key="1">
    <source>
        <dbReference type="ARBA" id="ARBA00012513"/>
    </source>
</evidence>
<dbReference type="FunFam" id="3.30.200.20:FF:000035">
    <property type="entry name" value="Serine/threonine protein kinase Stk1"/>
    <property type="match status" value="1"/>
</dbReference>
<keyword evidence="4" id="KW-0547">Nucleotide-binding</keyword>
<dbReference type="FunFam" id="1.10.510.10:FF:000021">
    <property type="entry name" value="Serine/threonine protein kinase"/>
    <property type="match status" value="1"/>
</dbReference>
<evidence type="ECO:0000256" key="5">
    <source>
        <dbReference type="ARBA" id="ARBA00022777"/>
    </source>
</evidence>
<evidence type="ECO:0000313" key="14">
    <source>
        <dbReference type="Proteomes" id="UP000265614"/>
    </source>
</evidence>
<evidence type="ECO:0000256" key="7">
    <source>
        <dbReference type="ARBA" id="ARBA00047899"/>
    </source>
</evidence>
<dbReference type="InterPro" id="IPR000719">
    <property type="entry name" value="Prot_kinase_dom"/>
</dbReference>
<sequence>MDTALSDPLVGRVLDGRYRVVARIARGGMATVYEALDTRLDRPVAVKVMHPALAADEEAVARFIREARASARLSDPGVVAVFDQGTDGDEVFLVMEHVEGRTLRALLRERGRLGPGEALDLLERVLAALAAAHRAGIVHRDVKPENVLLADDGRVKVADFGLARAATSSHTGGALVGTVSYLAPELVERGVADARSDVYSAGVVLFELLTGGKPFTGDSAVQVAYRHVHDDVPPPSSRVPGLDPALDRIVARATSRDPDGRPADAGAMLDEVVAAHRRLGAEALEHDPGAPEPTLVVDADGHEPTTAVPRHGTPRRRRRSPLVALLLVLALLGGGTAWWYAAGPGARTDVPALLGLTAEQAADRAREAGLEVRTLDPAYSETVPAGQVLRTEPGPGGSVADGGTVGVVLSRGPERIAVPDVVGAPRDDAEAAVDGAGLQPVVEGRWDDDVPAGEVVSVSPGEGQELRRGTAVTLVVSRGPAPVELEDWSGRPADEATEALEGAGLVVEREEAYDEQVARGDVLVQDPAASTVRRGDTVTLLVSLGPPLVDVPRVVDRKVDDAREALEGAGFAVRTRGTEILGRVLTQSPGGGQAPKGSTVTLTTI</sequence>
<dbReference type="Gene3D" id="1.10.510.10">
    <property type="entry name" value="Transferase(Phosphotransferase) domain 1"/>
    <property type="match status" value="1"/>
</dbReference>
<dbReference type="SUPFAM" id="SSF54184">
    <property type="entry name" value="Penicillin-binding protein 2x (pbp-2x), c-terminal domain"/>
    <property type="match status" value="1"/>
</dbReference>
<gene>
    <name evidence="13" type="primary">pknB</name>
    <name evidence="13" type="ORF">D5H78_06245</name>
</gene>
<protein>
    <recommendedName>
        <fullName evidence="1">non-specific serine/threonine protein kinase</fullName>
        <ecNumber evidence="1">2.7.11.1</ecNumber>
    </recommendedName>
</protein>
<dbReference type="PANTHER" id="PTHR43289">
    <property type="entry name" value="MITOGEN-ACTIVATED PROTEIN KINASE KINASE KINASE 20-RELATED"/>
    <property type="match status" value="1"/>
</dbReference>
<keyword evidence="14" id="KW-1185">Reference proteome</keyword>
<keyword evidence="10" id="KW-0472">Membrane</keyword>
<dbReference type="InterPro" id="IPR008271">
    <property type="entry name" value="Ser/Thr_kinase_AS"/>
</dbReference>
<dbReference type="PROSITE" id="PS00108">
    <property type="entry name" value="PROTEIN_KINASE_ST"/>
    <property type="match status" value="1"/>
</dbReference>
<comment type="catalytic activity">
    <reaction evidence="7">
        <text>L-threonyl-[protein] + ATP = O-phospho-L-threonyl-[protein] + ADP + H(+)</text>
        <dbReference type="Rhea" id="RHEA:46608"/>
        <dbReference type="Rhea" id="RHEA-COMP:11060"/>
        <dbReference type="Rhea" id="RHEA-COMP:11605"/>
        <dbReference type="ChEBI" id="CHEBI:15378"/>
        <dbReference type="ChEBI" id="CHEBI:30013"/>
        <dbReference type="ChEBI" id="CHEBI:30616"/>
        <dbReference type="ChEBI" id="CHEBI:61977"/>
        <dbReference type="ChEBI" id="CHEBI:456216"/>
        <dbReference type="EC" id="2.7.11.1"/>
    </reaction>
</comment>